<reference evidence="1 2" key="1">
    <citation type="journal article" date="2018" name="IMA Fungus">
        <title>IMA Genome-F 10: Nine draft genome sequences of Claviceps purpurea s.lat., including C. arundinis, C. humidiphila, and C. cf. spartinae, pseudomolecules for the pitch canker pathogen Fusarium circinatum, draft genome of Davidsoniella eucalypti, Grosmannia galeiformis, Quambalaria eucalypti, and Teratosphaeria destructans.</title>
        <authorList>
            <person name="Wingfield B.D."/>
            <person name="Liu M."/>
            <person name="Nguyen H.D."/>
            <person name="Lane F.A."/>
            <person name="Morgan S.W."/>
            <person name="De Vos L."/>
            <person name="Wilken P.M."/>
            <person name="Duong T.A."/>
            <person name="Aylward J."/>
            <person name="Coetzee M.P."/>
            <person name="Dadej K."/>
            <person name="De Beer Z.W."/>
            <person name="Findlay W."/>
            <person name="Havenga M."/>
            <person name="Kolarik M."/>
            <person name="Menzies J.G."/>
            <person name="Naidoo K."/>
            <person name="Pochopski O."/>
            <person name="Shoukouhi P."/>
            <person name="Santana Q.C."/>
            <person name="Seifert K.A."/>
            <person name="Soal N."/>
            <person name="Steenkamp E.T."/>
            <person name="Tatham C.T."/>
            <person name="van der Nest M.A."/>
            <person name="Wingfield M.J."/>
        </authorList>
    </citation>
    <scope>NUCLEOTIDE SEQUENCE [LARGE SCALE GENOMIC DNA]</scope>
    <source>
        <strain evidence="1">CMW44962</strain>
    </source>
</reference>
<proteinExistence type="predicted"/>
<keyword evidence="2" id="KW-1185">Reference proteome</keyword>
<accession>A0A9W7STP4</accession>
<organism evidence="1 2">
    <name type="scientific">Teratosphaeria destructans</name>
    <dbReference type="NCBI Taxonomy" id="418781"/>
    <lineage>
        <taxon>Eukaryota</taxon>
        <taxon>Fungi</taxon>
        <taxon>Dikarya</taxon>
        <taxon>Ascomycota</taxon>
        <taxon>Pezizomycotina</taxon>
        <taxon>Dothideomycetes</taxon>
        <taxon>Dothideomycetidae</taxon>
        <taxon>Mycosphaerellales</taxon>
        <taxon>Teratosphaeriaceae</taxon>
        <taxon>Teratosphaeria</taxon>
    </lineage>
</organism>
<evidence type="ECO:0000313" key="1">
    <source>
        <dbReference type="EMBL" id="KAH9828470.1"/>
    </source>
</evidence>
<dbReference type="EMBL" id="RIBY02001556">
    <property type="protein sequence ID" value="KAH9828470.1"/>
    <property type="molecule type" value="Genomic_DNA"/>
</dbReference>
<dbReference type="AlphaFoldDB" id="A0A9W7STP4"/>
<sequence length="254" mass="28828">MADRTSIVEHEWSQAPGLVHLNDQQGQDPPVTLQHITYDEQLQDYQDSNLFGQDKSYNESFMARQQSADGNLEKFPGSGHLVEDVHGGNTIKNVLGGQRYGHHKAPTIEHDSSLTLPMPLEQIAHHQLQYMQRLETRVDELSGTFGGVMNTCKAFNSCLSDFDSRHSHILDRVKSVEKDVELLQARIEPLNDVVSLQSQFHGLKAGLEAELEYQQGFQKCVLALIDIVYQKQPAKKYRAIFREFREQGRPRSTA</sequence>
<protein>
    <submittedName>
        <fullName evidence="1">Uncharacterized protein</fullName>
    </submittedName>
</protein>
<reference evidence="1 2" key="2">
    <citation type="journal article" date="2021" name="Curr. Genet.">
        <title>Genetic response to nitrogen starvation in the aggressive Eucalyptus foliar pathogen Teratosphaeria destructans.</title>
        <authorList>
            <person name="Havenga M."/>
            <person name="Wingfield B.D."/>
            <person name="Wingfield M.J."/>
            <person name="Dreyer L.L."/>
            <person name="Roets F."/>
            <person name="Aylward J."/>
        </authorList>
    </citation>
    <scope>NUCLEOTIDE SEQUENCE [LARGE SCALE GENOMIC DNA]</scope>
    <source>
        <strain evidence="1">CMW44962</strain>
    </source>
</reference>
<name>A0A9W7STP4_9PEZI</name>
<gene>
    <name evidence="1" type="ORF">Tdes44962_MAKER02388</name>
</gene>
<evidence type="ECO:0000313" key="2">
    <source>
        <dbReference type="Proteomes" id="UP001138500"/>
    </source>
</evidence>
<dbReference type="Proteomes" id="UP001138500">
    <property type="component" value="Unassembled WGS sequence"/>
</dbReference>
<comment type="caution">
    <text evidence="1">The sequence shown here is derived from an EMBL/GenBank/DDBJ whole genome shotgun (WGS) entry which is preliminary data.</text>
</comment>